<comment type="similarity">
    <text evidence="12">Belongs to the tetrahydrofolate dehydrogenase/cyclohydrolase family.</text>
</comment>
<dbReference type="EC" id="1.5.1.5" evidence="12"/>
<dbReference type="InterPro" id="IPR020867">
    <property type="entry name" value="THF_DH/CycHdrlase_CS"/>
</dbReference>
<evidence type="ECO:0000256" key="3">
    <source>
        <dbReference type="ARBA" id="ARBA00022563"/>
    </source>
</evidence>
<feature type="domain" description="Tetrahydrofolate dehydrogenase/cyclohydrolase NAD(P)-binding" evidence="14">
    <location>
        <begin position="140"/>
        <end position="279"/>
    </location>
</feature>
<dbReference type="PANTHER" id="PTHR48099:SF5">
    <property type="entry name" value="C-1-TETRAHYDROFOLATE SYNTHASE, CYTOPLASMIC"/>
    <property type="match status" value="1"/>
</dbReference>
<organism evidence="15 16">
    <name type="scientific">Lentilactobacillus senioris DSM 24302 = JCM 17472</name>
    <dbReference type="NCBI Taxonomy" id="1423802"/>
    <lineage>
        <taxon>Bacteria</taxon>
        <taxon>Bacillati</taxon>
        <taxon>Bacillota</taxon>
        <taxon>Bacilli</taxon>
        <taxon>Lactobacillales</taxon>
        <taxon>Lactobacillaceae</taxon>
        <taxon>Lentilactobacillus</taxon>
    </lineage>
</organism>
<dbReference type="RefSeq" id="WP_056978377.1">
    <property type="nucleotide sequence ID" value="NZ_AYZR01000008.1"/>
</dbReference>
<dbReference type="PRINTS" id="PR00085">
    <property type="entry name" value="THFDHDRGNASE"/>
</dbReference>
<dbReference type="GO" id="GO:0004477">
    <property type="term" value="F:methenyltetrahydrofolate cyclohydrolase activity"/>
    <property type="evidence" value="ECO:0007669"/>
    <property type="project" value="UniProtKB-UniRule"/>
</dbReference>
<dbReference type="CDD" id="cd01080">
    <property type="entry name" value="NAD_bind_m-THF_DH_Cyclohyd"/>
    <property type="match status" value="1"/>
</dbReference>
<evidence type="ECO:0000256" key="10">
    <source>
        <dbReference type="ARBA" id="ARBA00023167"/>
    </source>
</evidence>
<dbReference type="HAMAP" id="MF_01576">
    <property type="entry name" value="THF_DHG_CYH"/>
    <property type="match status" value="1"/>
</dbReference>
<evidence type="ECO:0000256" key="4">
    <source>
        <dbReference type="ARBA" id="ARBA00022605"/>
    </source>
</evidence>
<dbReference type="Pfam" id="PF00763">
    <property type="entry name" value="THF_DHG_CYH"/>
    <property type="match status" value="1"/>
</dbReference>
<comment type="catalytic activity">
    <reaction evidence="12">
        <text>(6R)-5,10-methylene-5,6,7,8-tetrahydrofolate + NADP(+) = (6R)-5,10-methenyltetrahydrofolate + NADPH</text>
        <dbReference type="Rhea" id="RHEA:22812"/>
        <dbReference type="ChEBI" id="CHEBI:15636"/>
        <dbReference type="ChEBI" id="CHEBI:57455"/>
        <dbReference type="ChEBI" id="CHEBI:57783"/>
        <dbReference type="ChEBI" id="CHEBI:58349"/>
        <dbReference type="EC" id="1.5.1.5"/>
    </reaction>
</comment>
<dbReference type="GO" id="GO:0004488">
    <property type="term" value="F:methylenetetrahydrofolate dehydrogenase (NADP+) activity"/>
    <property type="evidence" value="ECO:0007669"/>
    <property type="project" value="UniProtKB-UniRule"/>
</dbReference>
<evidence type="ECO:0000256" key="1">
    <source>
        <dbReference type="ARBA" id="ARBA00004777"/>
    </source>
</evidence>
<comment type="caution">
    <text evidence="12">Lacks conserved residue(s) required for the propagation of feature annotation.</text>
</comment>
<dbReference type="EMBL" id="AYZR01000008">
    <property type="protein sequence ID" value="KRM93902.1"/>
    <property type="molecule type" value="Genomic_DNA"/>
</dbReference>
<protein>
    <recommendedName>
        <fullName evidence="12">Bifunctional protein FolD</fullName>
    </recommendedName>
    <domain>
        <recommendedName>
            <fullName evidence="12">Methylenetetrahydrofolate dehydrogenase</fullName>
            <ecNumber evidence="12">1.5.1.5</ecNumber>
        </recommendedName>
    </domain>
    <domain>
        <recommendedName>
            <fullName evidence="12">Methenyltetrahydrofolate cyclohydrolase</fullName>
            <ecNumber evidence="12">3.5.4.9</ecNumber>
        </recommendedName>
    </domain>
</protein>
<dbReference type="FunFam" id="3.40.50.720:FF:000006">
    <property type="entry name" value="Bifunctional protein FolD"/>
    <property type="match status" value="1"/>
</dbReference>
<dbReference type="AlphaFoldDB" id="A0A0R2CQ34"/>
<dbReference type="SUPFAM" id="SSF53223">
    <property type="entry name" value="Aminoacid dehydrogenase-like, N-terminal domain"/>
    <property type="match status" value="1"/>
</dbReference>
<dbReference type="InterPro" id="IPR000672">
    <property type="entry name" value="THF_DH/CycHdrlase"/>
</dbReference>
<dbReference type="STRING" id="1423802.FC56_GL000622"/>
<comment type="pathway">
    <text evidence="1 12">One-carbon metabolism; tetrahydrofolate interconversion.</text>
</comment>
<dbReference type="Gene3D" id="3.40.50.10860">
    <property type="entry name" value="Leucine Dehydrogenase, chain A, domain 1"/>
    <property type="match status" value="1"/>
</dbReference>
<evidence type="ECO:0000256" key="7">
    <source>
        <dbReference type="ARBA" id="ARBA00022857"/>
    </source>
</evidence>
<keyword evidence="11 12" id="KW-0511">Multifunctional enzyme</keyword>
<evidence type="ECO:0000256" key="9">
    <source>
        <dbReference type="ARBA" id="ARBA00023102"/>
    </source>
</evidence>
<dbReference type="PATRIC" id="fig|1423802.4.peg.631"/>
<evidence type="ECO:0000256" key="2">
    <source>
        <dbReference type="ARBA" id="ARBA00011738"/>
    </source>
</evidence>
<comment type="subunit">
    <text evidence="2 12">Homodimer.</text>
</comment>
<comment type="function">
    <text evidence="12">Catalyzes the oxidation of 5,10-methylenetetrahydrofolate to 5,10-methenyltetrahydrofolate and then the hydrolysis of 5,10-methenyltetrahydrofolate to 10-formyltetrahydrofolate.</text>
</comment>
<evidence type="ECO:0000313" key="16">
    <source>
        <dbReference type="Proteomes" id="UP000051256"/>
    </source>
</evidence>
<evidence type="ECO:0000259" key="13">
    <source>
        <dbReference type="Pfam" id="PF00763"/>
    </source>
</evidence>
<dbReference type="GO" id="GO:0000105">
    <property type="term" value="P:L-histidine biosynthetic process"/>
    <property type="evidence" value="ECO:0007669"/>
    <property type="project" value="UniProtKB-KW"/>
</dbReference>
<dbReference type="Pfam" id="PF02882">
    <property type="entry name" value="THF_DHG_CYH_C"/>
    <property type="match status" value="1"/>
</dbReference>
<dbReference type="GO" id="GO:0005829">
    <property type="term" value="C:cytosol"/>
    <property type="evidence" value="ECO:0007669"/>
    <property type="project" value="TreeGrafter"/>
</dbReference>
<evidence type="ECO:0000256" key="5">
    <source>
        <dbReference type="ARBA" id="ARBA00022755"/>
    </source>
</evidence>
<dbReference type="InterPro" id="IPR020630">
    <property type="entry name" value="THF_DH/CycHdrlase_cat_dom"/>
</dbReference>
<dbReference type="SUPFAM" id="SSF51735">
    <property type="entry name" value="NAD(P)-binding Rossmann-fold domains"/>
    <property type="match status" value="1"/>
</dbReference>
<sequence length="287" mass="30685">MAILLDGKKTASELNETTRKRILKLKQCGIVPGLAVVIVGEDQASQRYVRNKHKLALKLGMNSVIKEVPASITEAQLLALITELNQDTTIQAILVQDPLPKHINEQRIMQSISSTKDVDGFTAVNVGQLYLNLTGNYPVACTPKGIMTLLEKYDIFLRGKKAVVIGRSAIVGKPMAALLVNAGASVSILHRYTTEIAEYTRDADLIISATGVLRLLGAEAVKPGAVIVDVGQNLDETGHLVGDVDFNAVKDKVAAITPVPGGVGPMTIATLMQQTVDLTEWGLANGK</sequence>
<dbReference type="PROSITE" id="PS00767">
    <property type="entry name" value="THF_DHG_CYH_2"/>
    <property type="match status" value="1"/>
</dbReference>
<comment type="catalytic activity">
    <reaction evidence="12">
        <text>(6R)-5,10-methenyltetrahydrofolate + H2O = (6R)-10-formyltetrahydrofolate + H(+)</text>
        <dbReference type="Rhea" id="RHEA:23700"/>
        <dbReference type="ChEBI" id="CHEBI:15377"/>
        <dbReference type="ChEBI" id="CHEBI:15378"/>
        <dbReference type="ChEBI" id="CHEBI:57455"/>
        <dbReference type="ChEBI" id="CHEBI:195366"/>
        <dbReference type="EC" id="3.5.4.9"/>
    </reaction>
</comment>
<evidence type="ECO:0000256" key="11">
    <source>
        <dbReference type="ARBA" id="ARBA00023268"/>
    </source>
</evidence>
<accession>A0A0R2CQ34</accession>
<proteinExistence type="inferred from homology"/>
<dbReference type="Proteomes" id="UP000051256">
    <property type="component" value="Unassembled WGS sequence"/>
</dbReference>
<dbReference type="InterPro" id="IPR020631">
    <property type="entry name" value="THF_DH/CycHdrlase_NAD-bd_dom"/>
</dbReference>
<gene>
    <name evidence="12" type="primary">folD</name>
    <name evidence="15" type="ORF">FC56_GL000622</name>
</gene>
<dbReference type="GO" id="GO:0035999">
    <property type="term" value="P:tetrahydrofolate interconversion"/>
    <property type="evidence" value="ECO:0007669"/>
    <property type="project" value="UniProtKB-UniRule"/>
</dbReference>
<reference evidence="15 16" key="1">
    <citation type="journal article" date="2015" name="Genome Announc.">
        <title>Expanding the biotechnology potential of lactobacilli through comparative genomics of 213 strains and associated genera.</title>
        <authorList>
            <person name="Sun Z."/>
            <person name="Harris H.M."/>
            <person name="McCann A."/>
            <person name="Guo C."/>
            <person name="Argimon S."/>
            <person name="Zhang W."/>
            <person name="Yang X."/>
            <person name="Jeffery I.B."/>
            <person name="Cooney J.C."/>
            <person name="Kagawa T.F."/>
            <person name="Liu W."/>
            <person name="Song Y."/>
            <person name="Salvetti E."/>
            <person name="Wrobel A."/>
            <person name="Rasinkangas P."/>
            <person name="Parkhill J."/>
            <person name="Rea M.C."/>
            <person name="O'Sullivan O."/>
            <person name="Ritari J."/>
            <person name="Douillard F.P."/>
            <person name="Paul Ross R."/>
            <person name="Yang R."/>
            <person name="Briner A.E."/>
            <person name="Felis G.E."/>
            <person name="de Vos W.M."/>
            <person name="Barrangou R."/>
            <person name="Klaenhammer T.R."/>
            <person name="Caufield P.W."/>
            <person name="Cui Y."/>
            <person name="Zhang H."/>
            <person name="O'Toole P.W."/>
        </authorList>
    </citation>
    <scope>NUCLEOTIDE SEQUENCE [LARGE SCALE GENOMIC DNA]</scope>
    <source>
        <strain evidence="15 16">DSM 24302</strain>
    </source>
</reference>
<dbReference type="GO" id="GO:0006164">
    <property type="term" value="P:purine nucleotide biosynthetic process"/>
    <property type="evidence" value="ECO:0007669"/>
    <property type="project" value="UniProtKB-KW"/>
</dbReference>
<evidence type="ECO:0000259" key="14">
    <source>
        <dbReference type="Pfam" id="PF02882"/>
    </source>
</evidence>
<feature type="domain" description="Tetrahydrofolate dehydrogenase/cyclohydrolase catalytic" evidence="13">
    <location>
        <begin position="5"/>
        <end position="119"/>
    </location>
</feature>
<dbReference type="InterPro" id="IPR036291">
    <property type="entry name" value="NAD(P)-bd_dom_sf"/>
</dbReference>
<evidence type="ECO:0000256" key="8">
    <source>
        <dbReference type="ARBA" id="ARBA00023002"/>
    </source>
</evidence>
<dbReference type="EC" id="3.5.4.9" evidence="12"/>
<evidence type="ECO:0000313" key="15">
    <source>
        <dbReference type="EMBL" id="KRM93902.1"/>
    </source>
</evidence>
<dbReference type="PANTHER" id="PTHR48099">
    <property type="entry name" value="C-1-TETRAHYDROFOLATE SYNTHASE, CYTOPLASMIC-RELATED"/>
    <property type="match status" value="1"/>
</dbReference>
<dbReference type="UniPathway" id="UPA00193"/>
<dbReference type="Gene3D" id="3.40.50.720">
    <property type="entry name" value="NAD(P)-binding Rossmann-like Domain"/>
    <property type="match status" value="1"/>
</dbReference>
<keyword evidence="16" id="KW-1185">Reference proteome</keyword>
<keyword evidence="7 12" id="KW-0521">NADP</keyword>
<dbReference type="InterPro" id="IPR046346">
    <property type="entry name" value="Aminoacid_DH-like_N_sf"/>
</dbReference>
<keyword evidence="6 12" id="KW-0378">Hydrolase</keyword>
<keyword evidence="5 12" id="KW-0658">Purine biosynthesis</keyword>
<keyword evidence="8 12" id="KW-0560">Oxidoreductase</keyword>
<dbReference type="FunFam" id="3.40.50.10860:FF:000005">
    <property type="entry name" value="C-1-tetrahydrofolate synthase, cytoplasmic, putative"/>
    <property type="match status" value="1"/>
</dbReference>
<keyword evidence="3 12" id="KW-0554">One-carbon metabolism</keyword>
<keyword evidence="10 12" id="KW-0486">Methionine biosynthesis</keyword>
<keyword evidence="9 12" id="KW-0368">Histidine biosynthesis</keyword>
<comment type="caution">
    <text evidence="15">The sequence shown here is derived from an EMBL/GenBank/DDBJ whole genome shotgun (WGS) entry which is preliminary data.</text>
</comment>
<keyword evidence="4 12" id="KW-0028">Amino-acid biosynthesis</keyword>
<name>A0A0R2CQ34_9LACO</name>
<evidence type="ECO:0000256" key="12">
    <source>
        <dbReference type="HAMAP-Rule" id="MF_01576"/>
    </source>
</evidence>
<dbReference type="GO" id="GO:0009086">
    <property type="term" value="P:methionine biosynthetic process"/>
    <property type="evidence" value="ECO:0007669"/>
    <property type="project" value="UniProtKB-KW"/>
</dbReference>
<evidence type="ECO:0000256" key="6">
    <source>
        <dbReference type="ARBA" id="ARBA00022801"/>
    </source>
</evidence>
<feature type="binding site" evidence="12">
    <location>
        <begin position="166"/>
        <end position="168"/>
    </location>
    <ligand>
        <name>NADP(+)</name>
        <dbReference type="ChEBI" id="CHEBI:58349"/>
    </ligand>
</feature>